<accession>A0A0N9QX08</accession>
<sequence>MSLVNPIIYKYMCITATNLITLPLDITQTKILNTDTKNINIDEIKWLLLFPLIFTSQNIIYNNLSFIKSNALRGAITGIISTPVYIFLETRKLYSRINDYPRLLIYTRWIILRQVLFYSILYKISNLNIYYSKFLSALVANTAGFPIKIIALKNSYNSFIINKKTFRLTAMIEILKSSISDGLALYLLYLPN</sequence>
<feature type="transmembrane region" description="Helical" evidence="1">
    <location>
        <begin position="46"/>
        <end position="64"/>
    </location>
</feature>
<keyword evidence="3" id="KW-1185">Reference proteome</keyword>
<evidence type="ECO:0000313" key="2">
    <source>
        <dbReference type="EMBL" id="ALH23038.1"/>
    </source>
</evidence>
<dbReference type="EMBL" id="KT820662">
    <property type="protein sequence ID" value="ALH23038.1"/>
    <property type="molecule type" value="Genomic_DNA"/>
</dbReference>
<evidence type="ECO:0000256" key="1">
    <source>
        <dbReference type="SAM" id="Phobius"/>
    </source>
</evidence>
<feature type="transmembrane region" description="Helical" evidence="1">
    <location>
        <begin position="70"/>
        <end position="88"/>
    </location>
</feature>
<reference evidence="2 3" key="1">
    <citation type="journal article" date="2015" name="Genome Announc.">
        <title>The 474-Kilobase-Pair Complete Genome Sequence of CeV-01B, a Virus Infecting Haptolina (Chrysochromulina) ericina (Prymnesiophyceae).</title>
        <authorList>
            <person name="Gallot-Lavallee L."/>
            <person name="Pagarete A."/>
            <person name="Legendre M."/>
            <person name="Santini S."/>
            <person name="Sandaa R.A."/>
            <person name="Himmelbauer H."/>
            <person name="Ogata H."/>
            <person name="Bratbak G."/>
            <person name="Claverie J.M."/>
        </authorList>
    </citation>
    <scope>NUCLEOTIDE SEQUENCE [LARGE SCALE GENOMIC DNA]</scope>
    <source>
        <strain evidence="2">CeV-01B</strain>
    </source>
</reference>
<gene>
    <name evidence="2" type="ORF">ceV_132</name>
</gene>
<dbReference type="OrthoDB" id="34569at10239"/>
<name>A0A0N9QX08_9VIRU</name>
<keyword evidence="1" id="KW-0812">Transmembrane</keyword>
<organism evidence="2 3">
    <name type="scientific">Chrysochromulina ericina virus CeV-01B</name>
    <dbReference type="NCBI Taxonomy" id="3070830"/>
    <lineage>
        <taxon>Viruses</taxon>
        <taxon>Varidnaviria</taxon>
        <taxon>Bamfordvirae</taxon>
        <taxon>Nucleocytoviricota</taxon>
        <taxon>Megaviricetes</taxon>
        <taxon>Imitervirales</taxon>
        <taxon>Mesomimiviridae</taxon>
        <taxon>Tethysvirus</taxon>
        <taxon>Tethysvirus raunefjordenense</taxon>
    </lineage>
</organism>
<protein>
    <submittedName>
        <fullName evidence="2">Uncharacterized protein</fullName>
    </submittedName>
</protein>
<dbReference type="Proteomes" id="UP000203826">
    <property type="component" value="Segment"/>
</dbReference>
<feature type="transmembrane region" description="Helical" evidence="1">
    <location>
        <begin position="100"/>
        <end position="121"/>
    </location>
</feature>
<keyword evidence="1" id="KW-1133">Transmembrane helix</keyword>
<dbReference type="KEGG" id="vg:26048999"/>
<proteinExistence type="predicted"/>
<evidence type="ECO:0000313" key="3">
    <source>
        <dbReference type="Proteomes" id="UP000203826"/>
    </source>
</evidence>
<keyword evidence="1" id="KW-0472">Membrane</keyword>